<dbReference type="EMBL" id="DSVI01000007">
    <property type="protein sequence ID" value="HGT47545.1"/>
    <property type="molecule type" value="Genomic_DNA"/>
</dbReference>
<reference evidence="2" key="1">
    <citation type="journal article" date="2020" name="mSystems">
        <title>Genome- and Community-Level Interaction Insights into Carbon Utilization and Element Cycling Functions of Hydrothermarchaeota in Hydrothermal Sediment.</title>
        <authorList>
            <person name="Zhou Z."/>
            <person name="Liu Y."/>
            <person name="Xu W."/>
            <person name="Pan J."/>
            <person name="Luo Z.H."/>
            <person name="Li M."/>
        </authorList>
    </citation>
    <scope>NUCLEOTIDE SEQUENCE [LARGE SCALE GENOMIC DNA]</scope>
    <source>
        <strain evidence="2">SpSt-500</strain>
    </source>
</reference>
<dbReference type="PROSITE" id="PS51819">
    <property type="entry name" value="VOC"/>
    <property type="match status" value="1"/>
</dbReference>
<dbReference type="PANTHER" id="PTHR33993:SF2">
    <property type="entry name" value="VOC DOMAIN-CONTAINING PROTEIN"/>
    <property type="match status" value="1"/>
</dbReference>
<feature type="domain" description="VOC" evidence="1">
    <location>
        <begin position="5"/>
        <end position="115"/>
    </location>
</feature>
<gene>
    <name evidence="2" type="ORF">ENS56_05895</name>
</gene>
<evidence type="ECO:0000313" key="2">
    <source>
        <dbReference type="EMBL" id="HGT47545.1"/>
    </source>
</evidence>
<organism evidence="2">
    <name type="scientific">Ignavibacterium album</name>
    <dbReference type="NCBI Taxonomy" id="591197"/>
    <lineage>
        <taxon>Bacteria</taxon>
        <taxon>Pseudomonadati</taxon>
        <taxon>Ignavibacteriota</taxon>
        <taxon>Ignavibacteria</taxon>
        <taxon>Ignavibacteriales</taxon>
        <taxon>Ignavibacteriaceae</taxon>
        <taxon>Ignavibacterium</taxon>
    </lineage>
</organism>
<dbReference type="AlphaFoldDB" id="A0A832G6Q1"/>
<dbReference type="InterPro" id="IPR037523">
    <property type="entry name" value="VOC_core"/>
</dbReference>
<proteinExistence type="predicted"/>
<dbReference type="SUPFAM" id="SSF54593">
    <property type="entry name" value="Glyoxalase/Bleomycin resistance protein/Dihydroxybiphenyl dioxygenase"/>
    <property type="match status" value="1"/>
</dbReference>
<dbReference type="CDD" id="cd07247">
    <property type="entry name" value="SgaA_N_like"/>
    <property type="match status" value="1"/>
</dbReference>
<dbReference type="InterPro" id="IPR004360">
    <property type="entry name" value="Glyas_Fos-R_dOase_dom"/>
</dbReference>
<dbReference type="Pfam" id="PF00903">
    <property type="entry name" value="Glyoxalase"/>
    <property type="match status" value="1"/>
</dbReference>
<dbReference type="Gene3D" id="3.10.180.10">
    <property type="entry name" value="2,3-Dihydroxybiphenyl 1,2-Dioxygenase, domain 1"/>
    <property type="match status" value="1"/>
</dbReference>
<protein>
    <submittedName>
        <fullName evidence="2">VOC family protein</fullName>
    </submittedName>
</protein>
<name>A0A832G6Q1_9BACT</name>
<evidence type="ECO:0000259" key="1">
    <source>
        <dbReference type="PROSITE" id="PS51819"/>
    </source>
</evidence>
<dbReference type="InterPro" id="IPR052164">
    <property type="entry name" value="Anthracycline_SecMetBiosynth"/>
</dbReference>
<dbReference type="InterPro" id="IPR029068">
    <property type="entry name" value="Glyas_Bleomycin-R_OHBP_Dase"/>
</dbReference>
<sequence>MAEPLIGHVEIPSTDLERSKDFYLKVFGWEFKPFGNGYLLFNNHKGIMVGLRQVDRVSIGDTTVFHVNIPDINSILEKVKSNGGAVKRTKTVIPAMGWYALFTDPDGNTIGLFQKG</sequence>
<dbReference type="PANTHER" id="PTHR33993">
    <property type="entry name" value="GLYOXALASE-RELATED"/>
    <property type="match status" value="1"/>
</dbReference>
<comment type="caution">
    <text evidence="2">The sequence shown here is derived from an EMBL/GenBank/DDBJ whole genome shotgun (WGS) entry which is preliminary data.</text>
</comment>
<accession>A0A832G6Q1</accession>